<dbReference type="EMBL" id="JAYGIE010000143">
    <property type="protein sequence ID" value="MEA5480649.1"/>
    <property type="molecule type" value="Genomic_DNA"/>
</dbReference>
<proteinExistence type="predicted"/>
<evidence type="ECO:0000313" key="2">
    <source>
        <dbReference type="Proteomes" id="UP001301388"/>
    </source>
</evidence>
<comment type="caution">
    <text evidence="1">The sequence shown here is derived from an EMBL/GenBank/DDBJ whole genome shotgun (WGS) entry which is preliminary data.</text>
</comment>
<keyword evidence="2" id="KW-1185">Reference proteome</keyword>
<name>A0ABU5TR30_9CYAN</name>
<evidence type="ECO:0000313" key="1">
    <source>
        <dbReference type="EMBL" id="MEA5480649.1"/>
    </source>
</evidence>
<sequence>MQVAINSLTGKTKAQIFGSKARCLKTTKQLIALAKSMNASISDLIDGTKILTFSDGTKRTIQCQNLLLESVRESVQELGEYLTKYPDQLSQIGSGVMELLTIAEFFAKAATNSYTTDQGHCRRVAESHLESLHDSFPQIFSKKNAARALN</sequence>
<protein>
    <submittedName>
        <fullName evidence="1">Uncharacterized protein</fullName>
    </submittedName>
</protein>
<organism evidence="1 2">
    <name type="scientific">Pseudanabaena galeata UHCC 0370</name>
    <dbReference type="NCBI Taxonomy" id="3110310"/>
    <lineage>
        <taxon>Bacteria</taxon>
        <taxon>Bacillati</taxon>
        <taxon>Cyanobacteriota</taxon>
        <taxon>Cyanophyceae</taxon>
        <taxon>Pseudanabaenales</taxon>
        <taxon>Pseudanabaenaceae</taxon>
        <taxon>Pseudanabaena</taxon>
    </lineage>
</organism>
<dbReference type="Proteomes" id="UP001301388">
    <property type="component" value="Unassembled WGS sequence"/>
</dbReference>
<gene>
    <name evidence="1" type="ORF">VB774_23695</name>
</gene>
<reference evidence="1 2" key="1">
    <citation type="submission" date="2023-12" db="EMBL/GenBank/DDBJ databases">
        <title>Baltic Sea Cyanobacteria.</title>
        <authorList>
            <person name="Delbaje E."/>
            <person name="Fewer D.P."/>
            <person name="Shishido T.K."/>
        </authorList>
    </citation>
    <scope>NUCLEOTIDE SEQUENCE [LARGE SCALE GENOMIC DNA]</scope>
    <source>
        <strain evidence="1 2">UHCC 0370</strain>
    </source>
</reference>
<accession>A0ABU5TR30</accession>
<dbReference type="RefSeq" id="WP_323263599.1">
    <property type="nucleotide sequence ID" value="NZ_JAYGIE010000143.1"/>
</dbReference>